<feature type="compositionally biased region" description="Acidic residues" evidence="1">
    <location>
        <begin position="73"/>
        <end position="86"/>
    </location>
</feature>
<name>A0ABV0YN95_9TELE</name>
<reference evidence="2 3" key="1">
    <citation type="submission" date="2021-06" db="EMBL/GenBank/DDBJ databases">
        <authorList>
            <person name="Palmer J.M."/>
        </authorList>
    </citation>
    <scope>NUCLEOTIDE SEQUENCE [LARGE SCALE GENOMIC DNA]</scope>
    <source>
        <strain evidence="2 3">AS_MEX2019</strain>
        <tissue evidence="2">Muscle</tissue>
    </source>
</reference>
<feature type="compositionally biased region" description="Basic residues" evidence="1">
    <location>
        <begin position="50"/>
        <end position="63"/>
    </location>
</feature>
<protein>
    <submittedName>
        <fullName evidence="2">Uncharacterized protein</fullName>
    </submittedName>
</protein>
<accession>A0ABV0YN95</accession>
<gene>
    <name evidence="2" type="ORF">AMECASPLE_008300</name>
</gene>
<feature type="compositionally biased region" description="Polar residues" evidence="1">
    <location>
        <begin position="109"/>
        <end position="122"/>
    </location>
</feature>
<feature type="region of interest" description="Disordered" evidence="1">
    <location>
        <begin position="50"/>
        <end position="122"/>
    </location>
</feature>
<keyword evidence="3" id="KW-1185">Reference proteome</keyword>
<evidence type="ECO:0000313" key="3">
    <source>
        <dbReference type="Proteomes" id="UP001469553"/>
    </source>
</evidence>
<evidence type="ECO:0000313" key="2">
    <source>
        <dbReference type="EMBL" id="MEQ2294873.1"/>
    </source>
</evidence>
<comment type="caution">
    <text evidence="2">The sequence shown here is derived from an EMBL/GenBank/DDBJ whole genome shotgun (WGS) entry which is preliminary data.</text>
</comment>
<evidence type="ECO:0000256" key="1">
    <source>
        <dbReference type="SAM" id="MobiDB-lite"/>
    </source>
</evidence>
<dbReference type="EMBL" id="JAHRIP010038058">
    <property type="protein sequence ID" value="MEQ2294873.1"/>
    <property type="molecule type" value="Genomic_DNA"/>
</dbReference>
<organism evidence="2 3">
    <name type="scientific">Ameca splendens</name>
    <dbReference type="NCBI Taxonomy" id="208324"/>
    <lineage>
        <taxon>Eukaryota</taxon>
        <taxon>Metazoa</taxon>
        <taxon>Chordata</taxon>
        <taxon>Craniata</taxon>
        <taxon>Vertebrata</taxon>
        <taxon>Euteleostomi</taxon>
        <taxon>Actinopterygii</taxon>
        <taxon>Neopterygii</taxon>
        <taxon>Teleostei</taxon>
        <taxon>Neoteleostei</taxon>
        <taxon>Acanthomorphata</taxon>
        <taxon>Ovalentaria</taxon>
        <taxon>Atherinomorphae</taxon>
        <taxon>Cyprinodontiformes</taxon>
        <taxon>Goodeidae</taxon>
        <taxon>Ameca</taxon>
    </lineage>
</organism>
<sequence length="122" mass="13165">MVTLPLDLDQDLGLGLVAPCCAEGASLDHGWQLHGGRCESPNVRLHLVSPRRKIQQKLKARTGRRPDSLLEHGEEEEEEDGEEEEQGGARASGAAPGNEDKKNPAVISSIKSSLQGKQTFSI</sequence>
<dbReference type="Proteomes" id="UP001469553">
    <property type="component" value="Unassembled WGS sequence"/>
</dbReference>
<proteinExistence type="predicted"/>